<reference evidence="1 2" key="1">
    <citation type="journal article" date="2024" name="Nat. Commun.">
        <title>Phylogenomics reveals the evolutionary origins of lichenization in chlorophyte algae.</title>
        <authorList>
            <person name="Puginier C."/>
            <person name="Libourel C."/>
            <person name="Otte J."/>
            <person name="Skaloud P."/>
            <person name="Haon M."/>
            <person name="Grisel S."/>
            <person name="Petersen M."/>
            <person name="Berrin J.G."/>
            <person name="Delaux P.M."/>
            <person name="Dal Grande F."/>
            <person name="Keller J."/>
        </authorList>
    </citation>
    <scope>NUCLEOTIDE SEQUENCE [LARGE SCALE GENOMIC DNA]</scope>
    <source>
        <strain evidence="1 2">SAG 2145</strain>
    </source>
</reference>
<evidence type="ECO:0000313" key="1">
    <source>
        <dbReference type="EMBL" id="KAK9844508.1"/>
    </source>
</evidence>
<name>A0AAW1SE07_9CHLO</name>
<sequence length="183" mass="20064">MVLLSPTGAFLRVETAADAVSDRNKRFTDQVGTRHDLKPVLVLQGEVAQCNLSLEPPVLLGSVYATTCCNAVIVSKAAGWAVVAHLDEGSLRSSSLLDDLTCKCEEADLYLSGCFHQAQRNAELLKMTSTSPQHERPCYAADMRAAAKVILQQLMQPQHVAQRSTYHFEAGSWHRRNSKPEGL</sequence>
<accession>A0AAW1SE07</accession>
<comment type="caution">
    <text evidence="1">The sequence shown here is derived from an EMBL/GenBank/DDBJ whole genome shotgun (WGS) entry which is preliminary data.</text>
</comment>
<dbReference type="EMBL" id="JALJOS010000001">
    <property type="protein sequence ID" value="KAK9844508.1"/>
    <property type="molecule type" value="Genomic_DNA"/>
</dbReference>
<evidence type="ECO:0000313" key="2">
    <source>
        <dbReference type="Proteomes" id="UP001438707"/>
    </source>
</evidence>
<gene>
    <name evidence="1" type="ORF">WJX74_003419</name>
</gene>
<dbReference type="PANTHER" id="PTHR12498:SF0">
    <property type="entry name" value="PROTEIN N-TERMINAL ASPARAGINE AMIDOHYDROLASE"/>
    <property type="match status" value="1"/>
</dbReference>
<keyword evidence="2" id="KW-1185">Reference proteome</keyword>
<dbReference type="Proteomes" id="UP001438707">
    <property type="component" value="Unassembled WGS sequence"/>
</dbReference>
<dbReference type="GO" id="GO:0008418">
    <property type="term" value="F:protein-N-terminal asparagine amidohydrolase activity"/>
    <property type="evidence" value="ECO:0007669"/>
    <property type="project" value="InterPro"/>
</dbReference>
<dbReference type="InterPro" id="IPR026750">
    <property type="entry name" value="NTAN1"/>
</dbReference>
<dbReference type="AlphaFoldDB" id="A0AAW1SE07"/>
<protein>
    <submittedName>
        <fullName evidence="1">Uncharacterized protein</fullName>
    </submittedName>
</protein>
<dbReference type="PANTHER" id="PTHR12498">
    <property type="entry name" value="N-TERMINAL ASPARAGINE AMIDOHYDROLASE"/>
    <property type="match status" value="1"/>
</dbReference>
<proteinExistence type="predicted"/>
<dbReference type="GO" id="GO:0005634">
    <property type="term" value="C:nucleus"/>
    <property type="evidence" value="ECO:0007669"/>
    <property type="project" value="TreeGrafter"/>
</dbReference>
<organism evidence="1 2">
    <name type="scientific">Apatococcus lobatus</name>
    <dbReference type="NCBI Taxonomy" id="904363"/>
    <lineage>
        <taxon>Eukaryota</taxon>
        <taxon>Viridiplantae</taxon>
        <taxon>Chlorophyta</taxon>
        <taxon>core chlorophytes</taxon>
        <taxon>Trebouxiophyceae</taxon>
        <taxon>Chlorellales</taxon>
        <taxon>Chlorellaceae</taxon>
        <taxon>Apatococcus</taxon>
    </lineage>
</organism>
<dbReference type="GO" id="GO:0006511">
    <property type="term" value="P:ubiquitin-dependent protein catabolic process"/>
    <property type="evidence" value="ECO:0007669"/>
    <property type="project" value="TreeGrafter"/>
</dbReference>